<reference evidence="1" key="1">
    <citation type="submission" date="2021-06" db="EMBL/GenBank/DDBJ databases">
        <authorList>
            <person name="Kallberg Y."/>
            <person name="Tangrot J."/>
            <person name="Rosling A."/>
        </authorList>
    </citation>
    <scope>NUCLEOTIDE SEQUENCE</scope>
    <source>
        <strain evidence="1">UK204</strain>
    </source>
</reference>
<evidence type="ECO:0000313" key="1">
    <source>
        <dbReference type="EMBL" id="CAG8749271.1"/>
    </source>
</evidence>
<accession>A0A9N9NQN0</accession>
<name>A0A9N9NQN0_9GLOM</name>
<feature type="non-terminal residue" evidence="1">
    <location>
        <position position="1"/>
    </location>
</feature>
<dbReference type="AlphaFoldDB" id="A0A9N9NQN0"/>
<sequence length="47" mass="5438">FYDSTLGKHSHDNMLKNIIADCKIDAKRRNLVNHSMRLIGILYGCYV</sequence>
<proteinExistence type="predicted"/>
<evidence type="ECO:0000313" key="2">
    <source>
        <dbReference type="Proteomes" id="UP000789570"/>
    </source>
</evidence>
<protein>
    <submittedName>
        <fullName evidence="1">13303_t:CDS:1</fullName>
    </submittedName>
</protein>
<organism evidence="1 2">
    <name type="scientific">Funneliformis caledonium</name>
    <dbReference type="NCBI Taxonomy" id="1117310"/>
    <lineage>
        <taxon>Eukaryota</taxon>
        <taxon>Fungi</taxon>
        <taxon>Fungi incertae sedis</taxon>
        <taxon>Mucoromycota</taxon>
        <taxon>Glomeromycotina</taxon>
        <taxon>Glomeromycetes</taxon>
        <taxon>Glomerales</taxon>
        <taxon>Glomeraceae</taxon>
        <taxon>Funneliformis</taxon>
    </lineage>
</organism>
<dbReference type="Proteomes" id="UP000789570">
    <property type="component" value="Unassembled WGS sequence"/>
</dbReference>
<keyword evidence="2" id="KW-1185">Reference proteome</keyword>
<gene>
    <name evidence="1" type="ORF">FCALED_LOCUS16193</name>
</gene>
<feature type="non-terminal residue" evidence="1">
    <location>
        <position position="47"/>
    </location>
</feature>
<dbReference type="EMBL" id="CAJVPQ010017747">
    <property type="protein sequence ID" value="CAG8749271.1"/>
    <property type="molecule type" value="Genomic_DNA"/>
</dbReference>
<comment type="caution">
    <text evidence="1">The sequence shown here is derived from an EMBL/GenBank/DDBJ whole genome shotgun (WGS) entry which is preliminary data.</text>
</comment>